<name>A0A444GM27_9FLAO</name>
<gene>
    <name evidence="2" type="ORF">EPI11_16835</name>
</gene>
<comment type="caution">
    <text evidence="2">The sequence shown here is derived from an EMBL/GenBank/DDBJ whole genome shotgun (WGS) entry which is preliminary data.</text>
</comment>
<dbReference type="InterPro" id="IPR013096">
    <property type="entry name" value="Cupin_2"/>
</dbReference>
<dbReference type="SUPFAM" id="SSF51182">
    <property type="entry name" value="RmlC-like cupins"/>
    <property type="match status" value="1"/>
</dbReference>
<dbReference type="PANTHER" id="PTHR36440:SF1">
    <property type="entry name" value="PUTATIVE (AFU_ORTHOLOGUE AFUA_8G07350)-RELATED"/>
    <property type="match status" value="1"/>
</dbReference>
<organism evidence="2 3">
    <name type="scientific">Flavobacterium cerinum</name>
    <dbReference type="NCBI Taxonomy" id="2502784"/>
    <lineage>
        <taxon>Bacteria</taxon>
        <taxon>Pseudomonadati</taxon>
        <taxon>Bacteroidota</taxon>
        <taxon>Flavobacteriia</taxon>
        <taxon>Flavobacteriales</taxon>
        <taxon>Flavobacteriaceae</taxon>
        <taxon>Flavobacterium</taxon>
    </lineage>
</organism>
<evidence type="ECO:0000313" key="3">
    <source>
        <dbReference type="Proteomes" id="UP000287527"/>
    </source>
</evidence>
<protein>
    <submittedName>
        <fullName evidence="2">Cupin domain-containing protein</fullName>
    </submittedName>
</protein>
<dbReference type="InterPro" id="IPR053146">
    <property type="entry name" value="QDO-like"/>
</dbReference>
<reference evidence="2 3" key="1">
    <citation type="submission" date="2019-01" db="EMBL/GenBank/DDBJ databases">
        <title>Flavobacterium sp. nov.,isolated from freshwater.</title>
        <authorList>
            <person name="Zhang R."/>
            <person name="Du Z.-J."/>
        </authorList>
    </citation>
    <scope>NUCLEOTIDE SEQUENCE [LARGE SCALE GENOMIC DNA]</scope>
    <source>
        <strain evidence="2 3">1E403</strain>
    </source>
</reference>
<sequence length="182" mass="20749">MKQIKTYYNPLNGEYTKILETSADTNGEYSLLEVSLMPGGGNPVHYHTRFTEEFFAVNGRLGLRYEKDIVYLEPGESRLVPIGIEHRFFNDGNEPIVFRIILRDGQPGFENFIKVLFGLVNDGKTTKGMVPLHPFHAAILLKWGDTHIKNTFFYLLTPFASLAYNIAVKLGAEKKLLEKYCK</sequence>
<dbReference type="Gene3D" id="2.60.120.10">
    <property type="entry name" value="Jelly Rolls"/>
    <property type="match status" value="1"/>
</dbReference>
<dbReference type="EMBL" id="SBII01000014">
    <property type="protein sequence ID" value="RWW92069.1"/>
    <property type="molecule type" value="Genomic_DNA"/>
</dbReference>
<keyword evidence="3" id="KW-1185">Reference proteome</keyword>
<dbReference type="PANTHER" id="PTHR36440">
    <property type="entry name" value="PUTATIVE (AFU_ORTHOLOGUE AFUA_8G07350)-RELATED"/>
    <property type="match status" value="1"/>
</dbReference>
<dbReference type="OrthoDB" id="72027at2"/>
<proteinExistence type="predicted"/>
<evidence type="ECO:0000313" key="2">
    <source>
        <dbReference type="EMBL" id="RWW92069.1"/>
    </source>
</evidence>
<dbReference type="Proteomes" id="UP000287527">
    <property type="component" value="Unassembled WGS sequence"/>
</dbReference>
<dbReference type="InterPro" id="IPR014710">
    <property type="entry name" value="RmlC-like_jellyroll"/>
</dbReference>
<dbReference type="RefSeq" id="WP_128391157.1">
    <property type="nucleotide sequence ID" value="NZ_SBII01000014.1"/>
</dbReference>
<dbReference type="Pfam" id="PF07883">
    <property type="entry name" value="Cupin_2"/>
    <property type="match status" value="1"/>
</dbReference>
<feature type="domain" description="Cupin type-2" evidence="1">
    <location>
        <begin position="33"/>
        <end position="98"/>
    </location>
</feature>
<dbReference type="AlphaFoldDB" id="A0A444GM27"/>
<evidence type="ECO:0000259" key="1">
    <source>
        <dbReference type="Pfam" id="PF07883"/>
    </source>
</evidence>
<dbReference type="InterPro" id="IPR011051">
    <property type="entry name" value="RmlC_Cupin_sf"/>
</dbReference>
<accession>A0A444GM27</accession>